<organism evidence="1 2">
    <name type="scientific">Planobispora longispora</name>
    <dbReference type="NCBI Taxonomy" id="28887"/>
    <lineage>
        <taxon>Bacteria</taxon>
        <taxon>Bacillati</taxon>
        <taxon>Actinomycetota</taxon>
        <taxon>Actinomycetes</taxon>
        <taxon>Streptosporangiales</taxon>
        <taxon>Streptosporangiaceae</taxon>
        <taxon>Planobispora</taxon>
    </lineage>
</organism>
<dbReference type="EMBL" id="BOOH01000038">
    <property type="protein sequence ID" value="GIH78220.1"/>
    <property type="molecule type" value="Genomic_DNA"/>
</dbReference>
<sequence>MSRHRGGALRLAAMVALCGLLTAGCLHSKRLAVVTEAVVQPDERTLTVLFPGDLIDGKVCTAVDDTEVTETDQRVTIGVYLKDVCEGSPFENVAGIDTEQSTQIHLTAPLGDRVLEMPDGQRITIRRP</sequence>
<reference evidence="1 2" key="1">
    <citation type="submission" date="2021-01" db="EMBL/GenBank/DDBJ databases">
        <title>Whole genome shotgun sequence of Planobispora longispora NBRC 13918.</title>
        <authorList>
            <person name="Komaki H."/>
            <person name="Tamura T."/>
        </authorList>
    </citation>
    <scope>NUCLEOTIDE SEQUENCE [LARGE SCALE GENOMIC DNA]</scope>
    <source>
        <strain evidence="1 2">NBRC 13918</strain>
    </source>
</reference>
<dbReference type="RefSeq" id="WP_203892747.1">
    <property type="nucleotide sequence ID" value="NZ_BOOH01000038.1"/>
</dbReference>
<evidence type="ECO:0000313" key="1">
    <source>
        <dbReference type="EMBL" id="GIH78220.1"/>
    </source>
</evidence>
<dbReference type="AlphaFoldDB" id="A0A8J3RP66"/>
<gene>
    <name evidence="1" type="ORF">Plo01_46490</name>
</gene>
<name>A0A8J3RP66_9ACTN</name>
<keyword evidence="2" id="KW-1185">Reference proteome</keyword>
<proteinExistence type="predicted"/>
<comment type="caution">
    <text evidence="1">The sequence shown here is derived from an EMBL/GenBank/DDBJ whole genome shotgun (WGS) entry which is preliminary data.</text>
</comment>
<accession>A0A8J3RP66</accession>
<evidence type="ECO:0000313" key="2">
    <source>
        <dbReference type="Proteomes" id="UP000616724"/>
    </source>
</evidence>
<evidence type="ECO:0008006" key="3">
    <source>
        <dbReference type="Google" id="ProtNLM"/>
    </source>
</evidence>
<dbReference type="Proteomes" id="UP000616724">
    <property type="component" value="Unassembled WGS sequence"/>
</dbReference>
<protein>
    <recommendedName>
        <fullName evidence="3">Lipoprotein</fullName>
    </recommendedName>
</protein>
<dbReference type="PROSITE" id="PS51257">
    <property type="entry name" value="PROKAR_LIPOPROTEIN"/>
    <property type="match status" value="1"/>
</dbReference>